<evidence type="ECO:0000256" key="5">
    <source>
        <dbReference type="ARBA" id="ARBA00023235"/>
    </source>
</evidence>
<dbReference type="GO" id="GO:0000287">
    <property type="term" value="F:magnesium ion binding"/>
    <property type="evidence" value="ECO:0007669"/>
    <property type="project" value="UniProtKB-UniRule"/>
</dbReference>
<dbReference type="GO" id="GO:0009252">
    <property type="term" value="P:peptidoglycan biosynthetic process"/>
    <property type="evidence" value="ECO:0007669"/>
    <property type="project" value="TreeGrafter"/>
</dbReference>
<comment type="catalytic activity">
    <reaction evidence="6 8">
        <text>alpha-D-glucosamine 1-phosphate = D-glucosamine 6-phosphate</text>
        <dbReference type="Rhea" id="RHEA:23424"/>
        <dbReference type="ChEBI" id="CHEBI:58516"/>
        <dbReference type="ChEBI" id="CHEBI:58725"/>
        <dbReference type="EC" id="5.4.2.10"/>
    </reaction>
</comment>
<evidence type="ECO:0000256" key="2">
    <source>
        <dbReference type="ARBA" id="ARBA00022553"/>
    </source>
</evidence>
<dbReference type="Pfam" id="PF02880">
    <property type="entry name" value="PGM_PMM_III"/>
    <property type="match status" value="1"/>
</dbReference>
<proteinExistence type="inferred from homology"/>
<comment type="similarity">
    <text evidence="1 6 7">Belongs to the phosphohexose mutase family.</text>
</comment>
<evidence type="ECO:0000256" key="8">
    <source>
        <dbReference type="RuleBase" id="RU004327"/>
    </source>
</evidence>
<dbReference type="EC" id="5.4.2.10" evidence="6 8"/>
<dbReference type="Gene3D" id="3.40.120.10">
    <property type="entry name" value="Alpha-D-Glucose-1,6-Bisphosphate, subunit A, domain 3"/>
    <property type="match status" value="3"/>
</dbReference>
<feature type="domain" description="Alpha-D-phosphohexomutase C-terminal" evidence="9">
    <location>
        <begin position="373"/>
        <end position="439"/>
    </location>
</feature>
<dbReference type="Pfam" id="PF02879">
    <property type="entry name" value="PGM_PMM_II"/>
    <property type="match status" value="1"/>
</dbReference>
<dbReference type="InterPro" id="IPR006352">
    <property type="entry name" value="GlmM_bact"/>
</dbReference>
<feature type="domain" description="Alpha-D-phosphohexomutase alpha/beta/alpha" evidence="11">
    <location>
        <begin position="157"/>
        <end position="254"/>
    </location>
</feature>
<dbReference type="NCBIfam" id="TIGR01455">
    <property type="entry name" value="glmM"/>
    <property type="match status" value="1"/>
</dbReference>
<dbReference type="SUPFAM" id="SSF55957">
    <property type="entry name" value="Phosphoglucomutase, C-terminal domain"/>
    <property type="match status" value="1"/>
</dbReference>
<dbReference type="CDD" id="cd05802">
    <property type="entry name" value="GlmM"/>
    <property type="match status" value="1"/>
</dbReference>
<feature type="modified residue" description="Phosphoserine" evidence="6">
    <location>
        <position position="102"/>
    </location>
</feature>
<dbReference type="InterPro" id="IPR005843">
    <property type="entry name" value="A-D-PHexomutase_C"/>
</dbReference>
<keyword evidence="4 6" id="KW-0460">Magnesium</keyword>
<feature type="domain" description="Alpha-D-phosphohexomutase alpha/beta/alpha" evidence="12">
    <location>
        <begin position="258"/>
        <end position="363"/>
    </location>
</feature>
<dbReference type="GO" id="GO:0004615">
    <property type="term" value="F:phosphomannomutase activity"/>
    <property type="evidence" value="ECO:0007669"/>
    <property type="project" value="TreeGrafter"/>
</dbReference>
<feature type="binding site" evidence="6">
    <location>
        <position position="243"/>
    </location>
    <ligand>
        <name>Mg(2+)</name>
        <dbReference type="ChEBI" id="CHEBI:18420"/>
    </ligand>
</feature>
<comment type="cofactor">
    <cofactor evidence="6">
        <name>Mg(2+)</name>
        <dbReference type="ChEBI" id="CHEBI:18420"/>
    </cofactor>
    <text evidence="6">Binds 1 Mg(2+) ion per subunit.</text>
</comment>
<dbReference type="GO" id="GO:0006048">
    <property type="term" value="P:UDP-N-acetylglucosamine biosynthetic process"/>
    <property type="evidence" value="ECO:0007669"/>
    <property type="project" value="TreeGrafter"/>
</dbReference>
<dbReference type="PANTHER" id="PTHR42946:SF1">
    <property type="entry name" value="PHOSPHOGLUCOMUTASE (ALPHA-D-GLUCOSE-1,6-BISPHOSPHATE-DEPENDENT)"/>
    <property type="match status" value="1"/>
</dbReference>
<feature type="active site" description="Phosphoserine intermediate" evidence="6">
    <location>
        <position position="102"/>
    </location>
</feature>
<dbReference type="FunFam" id="3.40.120.10:FF:000001">
    <property type="entry name" value="Phosphoglucosamine mutase"/>
    <property type="match status" value="1"/>
</dbReference>
<dbReference type="EMBL" id="AUXW01000079">
    <property type="protein sequence ID" value="KKE85147.1"/>
    <property type="molecule type" value="Genomic_DNA"/>
</dbReference>
<evidence type="ECO:0000256" key="6">
    <source>
        <dbReference type="HAMAP-Rule" id="MF_01554"/>
    </source>
</evidence>
<dbReference type="PROSITE" id="PS00710">
    <property type="entry name" value="PGM_PMM"/>
    <property type="match status" value="1"/>
</dbReference>
<sequence>MTTRKYFGTDGVRGLVGEFPITPEFALKLGWAAGKVLSKSGTKKVIIGKDTRISGYLLETSLEAGLIAAGIDVVLLGPMPTPAVAYLTQTFRAEAGIVISASHNPYHDNGIKFFGGNGKKLDDAVELEIEAMLDEPMTCVPSEQLGKARRLDSASGRYIEFCKSQFPKEYSLEGLKIVLDCANGATYHIAPSVMQELGADVITTACEPDGVNINAQCGATHVDALKRQVLEHKADVGIAYDGDGDRVMMVDHNGRVFDGDDIVYIAALQAKFNGTLKGGVVGTVMSNMGLENALKAQDIPFLRSKVGDRYVLELLIQEGWNIGGESSGHVLNLDLIATGDGIISSLQVLAAMVAQNKTLKDLGTGFTKYPMNMINVRYKKGTDPVSNEAVQAAVKDVEAKLDGKGRVLLRKSGTEPVVRVMVEAEQEKQVIDFSQQIAEVVESVSN</sequence>
<feature type="binding site" evidence="6">
    <location>
        <position position="245"/>
    </location>
    <ligand>
        <name>Mg(2+)</name>
        <dbReference type="ChEBI" id="CHEBI:18420"/>
    </ligand>
</feature>
<evidence type="ECO:0000256" key="4">
    <source>
        <dbReference type="ARBA" id="ARBA00022842"/>
    </source>
</evidence>
<comment type="caution">
    <text evidence="13">The sequence shown here is derived from an EMBL/GenBank/DDBJ whole genome shotgun (WGS) entry which is preliminary data.</text>
</comment>
<protein>
    <recommendedName>
        <fullName evidence="6 8">Phosphoglucosamine mutase</fullName>
        <ecNumber evidence="6 8">5.4.2.10</ecNumber>
    </recommendedName>
</protein>
<dbReference type="HAMAP" id="MF_01554_B">
    <property type="entry name" value="GlmM_B"/>
    <property type="match status" value="1"/>
</dbReference>
<keyword evidence="3 6" id="KW-0479">Metal-binding</keyword>
<accession>A0A0F6AG02</accession>
<gene>
    <name evidence="6 13" type="primary">glmM</name>
    <name evidence="13" type="ORF">N479_06830</name>
</gene>
<dbReference type="NCBIfam" id="NF008139">
    <property type="entry name" value="PRK10887.1"/>
    <property type="match status" value="1"/>
</dbReference>
<dbReference type="AlphaFoldDB" id="A0A0F6AG02"/>
<evidence type="ECO:0000256" key="1">
    <source>
        <dbReference type="ARBA" id="ARBA00010231"/>
    </source>
</evidence>
<dbReference type="GO" id="GO:0005975">
    <property type="term" value="P:carbohydrate metabolic process"/>
    <property type="evidence" value="ECO:0007669"/>
    <property type="project" value="InterPro"/>
</dbReference>
<dbReference type="RefSeq" id="WP_046354798.1">
    <property type="nucleotide sequence ID" value="NZ_AUXW01000079.1"/>
</dbReference>
<dbReference type="InterPro" id="IPR005841">
    <property type="entry name" value="Alpha-D-phosphohexomutase_SF"/>
</dbReference>
<dbReference type="InterPro" id="IPR036900">
    <property type="entry name" value="A-D-PHexomutase_C_sf"/>
</dbReference>
<dbReference type="InterPro" id="IPR005846">
    <property type="entry name" value="A-D-PHexomutase_a/b/a-III"/>
</dbReference>
<dbReference type="SUPFAM" id="SSF53738">
    <property type="entry name" value="Phosphoglucomutase, first 3 domains"/>
    <property type="match status" value="3"/>
</dbReference>
<comment type="PTM">
    <text evidence="6">Activated by phosphorylation.</text>
</comment>
<dbReference type="GO" id="GO:0005829">
    <property type="term" value="C:cytosol"/>
    <property type="evidence" value="ECO:0007669"/>
    <property type="project" value="TreeGrafter"/>
</dbReference>
<keyword evidence="2 6" id="KW-0597">Phosphoprotein</keyword>
<dbReference type="PRINTS" id="PR00509">
    <property type="entry name" value="PGMPMM"/>
</dbReference>
<dbReference type="Pfam" id="PF02878">
    <property type="entry name" value="PGM_PMM_I"/>
    <property type="match status" value="1"/>
</dbReference>
<keyword evidence="5 6" id="KW-0413">Isomerase</keyword>
<dbReference type="PATRIC" id="fig|1129367.4.peg.1000"/>
<evidence type="ECO:0000313" key="14">
    <source>
        <dbReference type="Proteomes" id="UP000033434"/>
    </source>
</evidence>
<dbReference type="InterPro" id="IPR005845">
    <property type="entry name" value="A-D-PHexomutase_a/b/a-II"/>
</dbReference>
<evidence type="ECO:0000259" key="10">
    <source>
        <dbReference type="Pfam" id="PF02878"/>
    </source>
</evidence>
<evidence type="ECO:0000259" key="9">
    <source>
        <dbReference type="Pfam" id="PF00408"/>
    </source>
</evidence>
<feature type="binding site" description="via phosphate group" evidence="6">
    <location>
        <position position="102"/>
    </location>
    <ligand>
        <name>Mg(2+)</name>
        <dbReference type="ChEBI" id="CHEBI:18420"/>
    </ligand>
</feature>
<dbReference type="Pfam" id="PF00408">
    <property type="entry name" value="PGM_PMM_IV"/>
    <property type="match status" value="1"/>
</dbReference>
<evidence type="ECO:0000259" key="12">
    <source>
        <dbReference type="Pfam" id="PF02880"/>
    </source>
</evidence>
<reference evidence="13 14" key="1">
    <citation type="journal article" date="2015" name="BMC Genomics">
        <title>Genome mining reveals unlocked bioactive potential of marine Gram-negative bacteria.</title>
        <authorList>
            <person name="Machado H."/>
            <person name="Sonnenschein E.C."/>
            <person name="Melchiorsen J."/>
            <person name="Gram L."/>
        </authorList>
    </citation>
    <scope>NUCLEOTIDE SEQUENCE [LARGE SCALE GENOMIC DNA]</scope>
    <source>
        <strain evidence="13 14">S4054</strain>
    </source>
</reference>
<dbReference type="FunFam" id="3.40.120.10:FF:000003">
    <property type="entry name" value="Phosphoglucosamine mutase"/>
    <property type="match status" value="1"/>
</dbReference>
<feature type="domain" description="Alpha-D-phosphohexomutase alpha/beta/alpha" evidence="10">
    <location>
        <begin position="4"/>
        <end position="135"/>
    </location>
</feature>
<dbReference type="PANTHER" id="PTHR42946">
    <property type="entry name" value="PHOSPHOHEXOSE MUTASE"/>
    <property type="match status" value="1"/>
</dbReference>
<organism evidence="13 14">
    <name type="scientific">Pseudoalteromonas luteoviolacea S4054</name>
    <dbReference type="NCBI Taxonomy" id="1129367"/>
    <lineage>
        <taxon>Bacteria</taxon>
        <taxon>Pseudomonadati</taxon>
        <taxon>Pseudomonadota</taxon>
        <taxon>Gammaproteobacteria</taxon>
        <taxon>Alteromonadales</taxon>
        <taxon>Pseudoalteromonadaceae</taxon>
        <taxon>Pseudoalteromonas</taxon>
    </lineage>
</organism>
<dbReference type="FunFam" id="3.30.310.50:FF:000001">
    <property type="entry name" value="Phosphoglucosamine mutase"/>
    <property type="match status" value="1"/>
</dbReference>
<dbReference type="Gene3D" id="3.30.310.50">
    <property type="entry name" value="Alpha-D-phosphohexomutase, C-terminal domain"/>
    <property type="match status" value="1"/>
</dbReference>
<name>A0A0F6AG02_9GAMM</name>
<dbReference type="InterPro" id="IPR016055">
    <property type="entry name" value="A-D-PHexomutase_a/b/a-I/II/III"/>
</dbReference>
<comment type="function">
    <text evidence="6 8">Catalyzes the conversion of glucosamine-6-phosphate to glucosamine-1-phosphate.</text>
</comment>
<feature type="binding site" evidence="6">
    <location>
        <position position="241"/>
    </location>
    <ligand>
        <name>Mg(2+)</name>
        <dbReference type="ChEBI" id="CHEBI:18420"/>
    </ligand>
</feature>
<dbReference type="InterPro" id="IPR050060">
    <property type="entry name" value="Phosphoglucosamine_mutase"/>
</dbReference>
<dbReference type="Proteomes" id="UP000033434">
    <property type="component" value="Unassembled WGS sequence"/>
</dbReference>
<evidence type="ECO:0000256" key="7">
    <source>
        <dbReference type="RuleBase" id="RU004326"/>
    </source>
</evidence>
<dbReference type="InterPro" id="IPR016066">
    <property type="entry name" value="A-D-PHexomutase_CS"/>
</dbReference>
<evidence type="ECO:0000313" key="13">
    <source>
        <dbReference type="EMBL" id="KKE85147.1"/>
    </source>
</evidence>
<dbReference type="GO" id="GO:0008966">
    <property type="term" value="F:phosphoglucosamine mutase activity"/>
    <property type="evidence" value="ECO:0007669"/>
    <property type="project" value="UniProtKB-UniRule"/>
</dbReference>
<evidence type="ECO:0000259" key="11">
    <source>
        <dbReference type="Pfam" id="PF02879"/>
    </source>
</evidence>
<evidence type="ECO:0000256" key="3">
    <source>
        <dbReference type="ARBA" id="ARBA00022723"/>
    </source>
</evidence>
<dbReference type="InterPro" id="IPR005844">
    <property type="entry name" value="A-D-PHexomutase_a/b/a-I"/>
</dbReference>